<dbReference type="EMBL" id="BPQB01000144">
    <property type="protein sequence ID" value="GJF00292.1"/>
    <property type="molecule type" value="Genomic_DNA"/>
</dbReference>
<name>A0A9P3GSW0_9APHY</name>
<dbReference type="Proteomes" id="UP000703269">
    <property type="component" value="Unassembled WGS sequence"/>
</dbReference>
<dbReference type="AlphaFoldDB" id="A0A9P3GSW0"/>
<gene>
    <name evidence="1" type="ORF">PsYK624_165760</name>
</gene>
<organism evidence="1 2">
    <name type="scientific">Phanerochaete sordida</name>
    <dbReference type="NCBI Taxonomy" id="48140"/>
    <lineage>
        <taxon>Eukaryota</taxon>
        <taxon>Fungi</taxon>
        <taxon>Dikarya</taxon>
        <taxon>Basidiomycota</taxon>
        <taxon>Agaricomycotina</taxon>
        <taxon>Agaricomycetes</taxon>
        <taxon>Polyporales</taxon>
        <taxon>Phanerochaetaceae</taxon>
        <taxon>Phanerochaete</taxon>
    </lineage>
</organism>
<accession>A0A9P3GSW0</accession>
<proteinExistence type="predicted"/>
<protein>
    <submittedName>
        <fullName evidence="1">Uncharacterized protein</fullName>
    </submittedName>
</protein>
<evidence type="ECO:0000313" key="1">
    <source>
        <dbReference type="EMBL" id="GJF00292.1"/>
    </source>
</evidence>
<comment type="caution">
    <text evidence="1">The sequence shown here is derived from an EMBL/GenBank/DDBJ whole genome shotgun (WGS) entry which is preliminary data.</text>
</comment>
<keyword evidence="2" id="KW-1185">Reference proteome</keyword>
<sequence>MQCFDRRMAAYLIDMAPSHNVTSSSLLSLPNELLLLIRDNFERWDLLAHACYYQVHSRTEACYARVDGMEFWRHLIYHNGLRVGHPVEGPIEVVWREAALEYAHHAWTCTHPACRRERLATNRDHMQKALSVWHRDHGDGIFVIDSTISIPLPDVESNDIFHYINFNRSFPRHDLDEETRRTLVGKCAFLRASPSVDDGWRTADLLEHHPIAQDSFASLPPINFLRITHDLFDEGAADCEFTHAEGVTVHDALTSLATLLDRRLTQDQVSDLVDREDPWGYVLQGNPSSFPSSWSEQDVMIGVRCVGHWFQLFRWTGFLFDCFDQKGIAAFISCEGKSLPAKVQTHVERYAYPRTD</sequence>
<reference evidence="1 2" key="1">
    <citation type="submission" date="2021-08" db="EMBL/GenBank/DDBJ databases">
        <title>Draft Genome Sequence of Phanerochaete sordida strain YK-624.</title>
        <authorList>
            <person name="Mori T."/>
            <person name="Dohra H."/>
            <person name="Suzuki T."/>
            <person name="Kawagishi H."/>
            <person name="Hirai H."/>
        </authorList>
    </citation>
    <scope>NUCLEOTIDE SEQUENCE [LARGE SCALE GENOMIC DNA]</scope>
    <source>
        <strain evidence="1 2">YK-624</strain>
    </source>
</reference>
<evidence type="ECO:0000313" key="2">
    <source>
        <dbReference type="Proteomes" id="UP000703269"/>
    </source>
</evidence>